<proteinExistence type="predicted"/>
<feature type="compositionally biased region" description="Polar residues" evidence="1">
    <location>
        <begin position="85"/>
        <end position="99"/>
    </location>
</feature>
<evidence type="ECO:0000313" key="2">
    <source>
        <dbReference type="EMBL" id="CAG5037803.1"/>
    </source>
</evidence>
<reference evidence="2" key="1">
    <citation type="submission" date="2021-04" db="EMBL/GenBank/DDBJ databases">
        <authorList>
            <person name="Tunstrom K."/>
        </authorList>
    </citation>
    <scope>NUCLEOTIDE SEQUENCE</scope>
</reference>
<dbReference type="Proteomes" id="UP000691718">
    <property type="component" value="Unassembled WGS sequence"/>
</dbReference>
<feature type="region of interest" description="Disordered" evidence="1">
    <location>
        <begin position="77"/>
        <end position="99"/>
    </location>
</feature>
<dbReference type="AlphaFoldDB" id="A0A8S3XQF8"/>
<keyword evidence="3" id="KW-1185">Reference proteome</keyword>
<dbReference type="EMBL" id="CAJQZP010001305">
    <property type="protein sequence ID" value="CAG5037803.1"/>
    <property type="molecule type" value="Genomic_DNA"/>
</dbReference>
<sequence>MAAISIAKLNEFLSRVCPDVWATFLAQRNVPTAERPVLRIDDPMSPSTGPSTPVYDTAYPAPSALYTRGTPWCFRTPNQAPRWRQITSDPKNPMTKASP</sequence>
<evidence type="ECO:0000256" key="1">
    <source>
        <dbReference type="SAM" id="MobiDB-lite"/>
    </source>
</evidence>
<protein>
    <submittedName>
        <fullName evidence="2">(apollo) hypothetical protein</fullName>
    </submittedName>
</protein>
<evidence type="ECO:0000313" key="3">
    <source>
        <dbReference type="Proteomes" id="UP000691718"/>
    </source>
</evidence>
<organism evidence="2 3">
    <name type="scientific">Parnassius apollo</name>
    <name type="common">Apollo butterfly</name>
    <name type="synonym">Papilio apollo</name>
    <dbReference type="NCBI Taxonomy" id="110799"/>
    <lineage>
        <taxon>Eukaryota</taxon>
        <taxon>Metazoa</taxon>
        <taxon>Ecdysozoa</taxon>
        <taxon>Arthropoda</taxon>
        <taxon>Hexapoda</taxon>
        <taxon>Insecta</taxon>
        <taxon>Pterygota</taxon>
        <taxon>Neoptera</taxon>
        <taxon>Endopterygota</taxon>
        <taxon>Lepidoptera</taxon>
        <taxon>Glossata</taxon>
        <taxon>Ditrysia</taxon>
        <taxon>Papilionoidea</taxon>
        <taxon>Papilionidae</taxon>
        <taxon>Parnassiinae</taxon>
        <taxon>Parnassini</taxon>
        <taxon>Parnassius</taxon>
        <taxon>Parnassius</taxon>
    </lineage>
</organism>
<comment type="caution">
    <text evidence="2">The sequence shown here is derived from an EMBL/GenBank/DDBJ whole genome shotgun (WGS) entry which is preliminary data.</text>
</comment>
<gene>
    <name evidence="2" type="ORF">PAPOLLO_LOCUS21224</name>
</gene>
<name>A0A8S3XQF8_PARAO</name>
<accession>A0A8S3XQF8</accession>